<name>A0A4Y2QVQ5_ARAVE</name>
<dbReference type="Proteomes" id="UP000499080">
    <property type="component" value="Unassembled WGS sequence"/>
</dbReference>
<comment type="caution">
    <text evidence="1">The sequence shown here is derived from an EMBL/GenBank/DDBJ whole genome shotgun (WGS) entry which is preliminary data.</text>
</comment>
<evidence type="ECO:0000313" key="2">
    <source>
        <dbReference type="Proteomes" id="UP000499080"/>
    </source>
</evidence>
<proteinExistence type="predicted"/>
<gene>
    <name evidence="1" type="ORF">AVEN_3528_1</name>
</gene>
<organism evidence="1 2">
    <name type="scientific">Araneus ventricosus</name>
    <name type="common">Orbweaver spider</name>
    <name type="synonym">Epeira ventricosa</name>
    <dbReference type="NCBI Taxonomy" id="182803"/>
    <lineage>
        <taxon>Eukaryota</taxon>
        <taxon>Metazoa</taxon>
        <taxon>Ecdysozoa</taxon>
        <taxon>Arthropoda</taxon>
        <taxon>Chelicerata</taxon>
        <taxon>Arachnida</taxon>
        <taxon>Araneae</taxon>
        <taxon>Araneomorphae</taxon>
        <taxon>Entelegynae</taxon>
        <taxon>Araneoidea</taxon>
        <taxon>Araneidae</taxon>
        <taxon>Araneus</taxon>
    </lineage>
</organism>
<sequence length="141" mass="15533">MSFIRKDSGESTVEIENIAHEEEGEDIDESEELIEYLGKALDLEFEVGIATDAMTNTRITDRTTQHVETNCCDPSRSATTQTGISVGALLGRQHHRQKDTSGPFAVSHVNLTPTLPLGFPASLDSALRKRSFSLRIRNSTD</sequence>
<dbReference type="AlphaFoldDB" id="A0A4Y2QVQ5"/>
<reference evidence="1 2" key="1">
    <citation type="journal article" date="2019" name="Sci. Rep.">
        <title>Orb-weaving spider Araneus ventricosus genome elucidates the spidroin gene catalogue.</title>
        <authorList>
            <person name="Kono N."/>
            <person name="Nakamura H."/>
            <person name="Ohtoshi R."/>
            <person name="Moran D.A.P."/>
            <person name="Shinohara A."/>
            <person name="Yoshida Y."/>
            <person name="Fujiwara M."/>
            <person name="Mori M."/>
            <person name="Tomita M."/>
            <person name="Arakawa K."/>
        </authorList>
    </citation>
    <scope>NUCLEOTIDE SEQUENCE [LARGE SCALE GENOMIC DNA]</scope>
</reference>
<protein>
    <submittedName>
        <fullName evidence="1">Uncharacterized protein</fullName>
    </submittedName>
</protein>
<evidence type="ECO:0000313" key="1">
    <source>
        <dbReference type="EMBL" id="GBN67300.1"/>
    </source>
</evidence>
<accession>A0A4Y2QVQ5</accession>
<keyword evidence="2" id="KW-1185">Reference proteome</keyword>
<dbReference type="EMBL" id="BGPR01014929">
    <property type="protein sequence ID" value="GBN67300.1"/>
    <property type="molecule type" value="Genomic_DNA"/>
</dbReference>